<accession>A0A1F6X8Z9</accession>
<dbReference type="AlphaFoldDB" id="A0A1F6X8Z9"/>
<protein>
    <recommendedName>
        <fullName evidence="4">Cohesin domain-containing protein</fullName>
    </recommendedName>
</protein>
<dbReference type="Proteomes" id="UP000176814">
    <property type="component" value="Unassembled WGS sequence"/>
</dbReference>
<proteinExistence type="predicted"/>
<evidence type="ECO:0000313" key="3">
    <source>
        <dbReference type="Proteomes" id="UP000176814"/>
    </source>
</evidence>
<reference evidence="2 3" key="1">
    <citation type="journal article" date="2016" name="Nat. Commun.">
        <title>Thousands of microbial genomes shed light on interconnected biogeochemical processes in an aquifer system.</title>
        <authorList>
            <person name="Anantharaman K."/>
            <person name="Brown C.T."/>
            <person name="Hug L.A."/>
            <person name="Sharon I."/>
            <person name="Castelle C.J."/>
            <person name="Probst A.J."/>
            <person name="Thomas B.C."/>
            <person name="Singh A."/>
            <person name="Wilkins M.J."/>
            <person name="Karaoz U."/>
            <person name="Brodie E.L."/>
            <person name="Williams K.H."/>
            <person name="Hubbard S.S."/>
            <person name="Banfield J.F."/>
        </authorList>
    </citation>
    <scope>NUCLEOTIDE SEQUENCE [LARGE SCALE GENOMIC DNA]</scope>
</reference>
<dbReference type="Gene3D" id="2.60.40.680">
    <property type="match status" value="1"/>
</dbReference>
<dbReference type="SUPFAM" id="SSF49384">
    <property type="entry name" value="Carbohydrate-binding domain"/>
    <property type="match status" value="1"/>
</dbReference>
<evidence type="ECO:0008006" key="4">
    <source>
        <dbReference type="Google" id="ProtNLM"/>
    </source>
</evidence>
<name>A0A1F6X8Z9_9BACT</name>
<organism evidence="2 3">
    <name type="scientific">Candidatus Nomurabacteria bacterium RIFCSPLOWO2_01_FULL_40_15</name>
    <dbReference type="NCBI Taxonomy" id="1801772"/>
    <lineage>
        <taxon>Bacteria</taxon>
        <taxon>Candidatus Nomuraibacteriota</taxon>
    </lineage>
</organism>
<dbReference type="InterPro" id="IPR008965">
    <property type="entry name" value="CBM2/CBM3_carb-bd_dom_sf"/>
</dbReference>
<dbReference type="EMBL" id="MFUW01000008">
    <property type="protein sequence ID" value="OGI90576.1"/>
    <property type="molecule type" value="Genomic_DNA"/>
</dbReference>
<comment type="caution">
    <text evidence="2">The sequence shown here is derived from an EMBL/GenBank/DDBJ whole genome shotgun (WGS) entry which is preliminary data.</text>
</comment>
<keyword evidence="1" id="KW-0472">Membrane</keyword>
<feature type="transmembrane region" description="Helical" evidence="1">
    <location>
        <begin position="285"/>
        <end position="304"/>
    </location>
</feature>
<keyword evidence="1" id="KW-0812">Transmembrane</keyword>
<dbReference type="CDD" id="cd08547">
    <property type="entry name" value="Type_II_cohesin"/>
    <property type="match status" value="1"/>
</dbReference>
<sequence>MTKKHKKYKITSNGMKKFLFIFTILFFTLFFIEKADAASILVSPPSAIYTGDNFEVLISIDSDGVPINSVDITLNYDENLMSFSGYKSENTITPLWLVSPHESNGSILMSGIIPGGVSGLYDPRNKGLSPIPLVKLLFSATKDGNAKLSFIERKILKNDGKGTELLHDSKNVNLEIRKSITGDGNFDSQENVFDKNSPEPFAITFLESSLFSRTPSMIIFDARDAGSGIKYYQIKIGFQDWQNAQSPQPVSKSIFSRDVVVRAYDFYSNFQDASIRIPGFLSFKLLLIILAVLVFSGILGLKLLKYRA</sequence>
<keyword evidence="1" id="KW-1133">Transmembrane helix</keyword>
<gene>
    <name evidence="2" type="ORF">A2911_00415</name>
</gene>
<evidence type="ECO:0000256" key="1">
    <source>
        <dbReference type="SAM" id="Phobius"/>
    </source>
</evidence>
<evidence type="ECO:0000313" key="2">
    <source>
        <dbReference type="EMBL" id="OGI90576.1"/>
    </source>
</evidence>
<dbReference type="GO" id="GO:0030246">
    <property type="term" value="F:carbohydrate binding"/>
    <property type="evidence" value="ECO:0007669"/>
    <property type="project" value="InterPro"/>
</dbReference>